<dbReference type="KEGG" id="mch:Mchl_1151"/>
<dbReference type="Gene3D" id="1.20.1270.180">
    <property type="match status" value="1"/>
</dbReference>
<proteinExistence type="predicted"/>
<name>B7KPF6_METC4</name>
<dbReference type="AlphaFoldDB" id="B7KPF6"/>
<organism evidence="3 4">
    <name type="scientific">Methylorubrum extorquens (strain CM4 / NCIMB 13688)</name>
    <name type="common">Methylobacterium extorquens</name>
    <dbReference type="NCBI Taxonomy" id="440085"/>
    <lineage>
        <taxon>Bacteria</taxon>
        <taxon>Pseudomonadati</taxon>
        <taxon>Pseudomonadota</taxon>
        <taxon>Alphaproteobacteria</taxon>
        <taxon>Hyphomicrobiales</taxon>
        <taxon>Methylobacteriaceae</taxon>
        <taxon>Methylorubrum</taxon>
    </lineage>
</organism>
<dbReference type="EMBL" id="CP001298">
    <property type="protein sequence ID" value="ACK82039.1"/>
    <property type="molecule type" value="Genomic_DNA"/>
</dbReference>
<evidence type="ECO:0000313" key="3">
    <source>
        <dbReference type="EMBL" id="ACK82039.1"/>
    </source>
</evidence>
<sequence length="170" mass="18395">MRGLGTMRSFRAILILSAWALAVPSVAQEADRPASPAKDAATIEACLKGKETSAQRRTCIGRVSGPCQETPDGSSTVGMMACFDREHTVWDTLLNRAYREAMAGFDEAGKADLKGVQQTWLKFRAQACAWPGRVYPGGTIGGPLSGECIMDQTALRALDLMTIRDSLEQR</sequence>
<gene>
    <name evidence="3" type="ordered locus">Mchl_1151</name>
</gene>
<dbReference type="Proteomes" id="UP000002385">
    <property type="component" value="Chromosome"/>
</dbReference>
<dbReference type="HOGENOM" id="CLU_128596_0_0_5"/>
<dbReference type="RefSeq" id="WP_012606032.1">
    <property type="nucleotide sequence ID" value="NC_011757.1"/>
</dbReference>
<reference evidence="4" key="1">
    <citation type="submission" date="2008-12" db="EMBL/GenBank/DDBJ databases">
        <title>Complete sequence of chromosome of Methylobacterium chloromethanicum CM4.</title>
        <authorList>
            <consortium name="US DOE Joint Genome Institute"/>
            <person name="Lucas S."/>
            <person name="Copeland A."/>
            <person name="Lapidus A."/>
            <person name="Glavina del Rio T."/>
            <person name="Dalin E."/>
            <person name="Tice H."/>
            <person name="Bruce D."/>
            <person name="Goodwin L."/>
            <person name="Pitluck S."/>
            <person name="Chertkov O."/>
            <person name="Brettin T."/>
            <person name="Detter J.C."/>
            <person name="Han C."/>
            <person name="Larimer F."/>
            <person name="Land M."/>
            <person name="Hauser L."/>
            <person name="Kyrpides N."/>
            <person name="Mikhailova N."/>
            <person name="Marx C."/>
            <person name="Richardson P."/>
        </authorList>
    </citation>
    <scope>NUCLEOTIDE SEQUENCE [LARGE SCALE GENOMIC DNA]</scope>
    <source>
        <strain evidence="4">CM4 / NCIMB 13688</strain>
    </source>
</reference>
<keyword evidence="1" id="KW-0732">Signal</keyword>
<evidence type="ECO:0000313" key="4">
    <source>
        <dbReference type="Proteomes" id="UP000002385"/>
    </source>
</evidence>
<evidence type="ECO:0000259" key="2">
    <source>
        <dbReference type="Pfam" id="PF07007"/>
    </source>
</evidence>
<accession>B7KPF6</accession>
<feature type="domain" description="Lysozyme inhibitor LprI-like N-terminal" evidence="2">
    <location>
        <begin position="67"/>
        <end position="160"/>
    </location>
</feature>
<evidence type="ECO:0000256" key="1">
    <source>
        <dbReference type="SAM" id="SignalP"/>
    </source>
</evidence>
<dbReference type="Pfam" id="PF07007">
    <property type="entry name" value="LprI"/>
    <property type="match status" value="1"/>
</dbReference>
<feature type="chain" id="PRO_5002859192" description="Lysozyme inhibitor LprI-like N-terminal domain-containing protein" evidence="1">
    <location>
        <begin position="30"/>
        <end position="170"/>
    </location>
</feature>
<reference evidence="3 4" key="2">
    <citation type="journal article" date="2012" name="J. Bacteriol.">
        <title>Complete genome sequences of six strains of the genus Methylobacterium.</title>
        <authorList>
            <person name="Marx C.J."/>
            <person name="Bringel F."/>
            <person name="Chistoserdova L."/>
            <person name="Moulin L."/>
            <person name="Farhan Ul Haque M."/>
            <person name="Fleischman D.E."/>
            <person name="Gruffaz C."/>
            <person name="Jourand P."/>
            <person name="Knief C."/>
            <person name="Lee M.C."/>
            <person name="Muller E.E."/>
            <person name="Nadalig T."/>
            <person name="Peyraud R."/>
            <person name="Roselli S."/>
            <person name="Russ L."/>
            <person name="Goodwin L.A."/>
            <person name="Ivanova N."/>
            <person name="Kyrpides N."/>
            <person name="Lajus A."/>
            <person name="Land M.L."/>
            <person name="Medigue C."/>
            <person name="Mikhailova N."/>
            <person name="Nolan M."/>
            <person name="Woyke T."/>
            <person name="Stolyar S."/>
            <person name="Vorholt J.A."/>
            <person name="Vuilleumier S."/>
        </authorList>
    </citation>
    <scope>NUCLEOTIDE SEQUENCE [LARGE SCALE GENOMIC DNA]</scope>
    <source>
        <strain evidence="4">CM4 / NCIMB 13688</strain>
    </source>
</reference>
<feature type="signal peptide" evidence="1">
    <location>
        <begin position="1"/>
        <end position="29"/>
    </location>
</feature>
<protein>
    <recommendedName>
        <fullName evidence="2">Lysozyme inhibitor LprI-like N-terminal domain-containing protein</fullName>
    </recommendedName>
</protein>
<dbReference type="InterPro" id="IPR009739">
    <property type="entry name" value="LprI-like_N"/>
</dbReference>